<reference evidence="2 3" key="1">
    <citation type="submission" date="2024-03" db="EMBL/GenBank/DDBJ databases">
        <title>Novel species of the genus Variovorax.</title>
        <authorList>
            <person name="Liu Q."/>
            <person name="Xin Y.-H."/>
        </authorList>
    </citation>
    <scope>NUCLEOTIDE SEQUENCE [LARGE SCALE GENOMIC DNA]</scope>
    <source>
        <strain evidence="2 3">KACC 18501</strain>
    </source>
</reference>
<name>A0ABU8W9T7_9BURK</name>
<dbReference type="PANTHER" id="PTHR43718">
    <property type="entry name" value="LON PROTEASE"/>
    <property type="match status" value="1"/>
</dbReference>
<dbReference type="SUPFAM" id="SSF52540">
    <property type="entry name" value="P-loop containing nucleoside triphosphate hydrolases"/>
    <property type="match status" value="2"/>
</dbReference>
<proteinExistence type="predicted"/>
<feature type="region of interest" description="Disordered" evidence="1">
    <location>
        <begin position="117"/>
        <end position="137"/>
    </location>
</feature>
<dbReference type="RefSeq" id="WP_340367758.1">
    <property type="nucleotide sequence ID" value="NZ_JBBKZV010000039.1"/>
</dbReference>
<feature type="compositionally biased region" description="Low complexity" evidence="1">
    <location>
        <begin position="122"/>
        <end position="137"/>
    </location>
</feature>
<dbReference type="PANTHER" id="PTHR43718:SF2">
    <property type="entry name" value="LON PROTEASE HOMOLOG, MITOCHONDRIAL"/>
    <property type="match status" value="1"/>
</dbReference>
<protein>
    <submittedName>
        <fullName evidence="2">Uncharacterized protein</fullName>
    </submittedName>
</protein>
<accession>A0ABU8W9T7</accession>
<dbReference type="Gene3D" id="1.10.8.60">
    <property type="match status" value="1"/>
</dbReference>
<evidence type="ECO:0000313" key="2">
    <source>
        <dbReference type="EMBL" id="MEJ8826725.1"/>
    </source>
</evidence>
<dbReference type="Proteomes" id="UP001363010">
    <property type="component" value="Unassembled WGS sequence"/>
</dbReference>
<dbReference type="Gene3D" id="3.40.50.300">
    <property type="entry name" value="P-loop containing nucleotide triphosphate hydrolases"/>
    <property type="match status" value="1"/>
</dbReference>
<gene>
    <name evidence="2" type="ORF">WKW80_32750</name>
</gene>
<evidence type="ECO:0000313" key="3">
    <source>
        <dbReference type="Proteomes" id="UP001363010"/>
    </source>
</evidence>
<organism evidence="2 3">
    <name type="scientific">Variovorax humicola</name>
    <dbReference type="NCBI Taxonomy" id="1769758"/>
    <lineage>
        <taxon>Bacteria</taxon>
        <taxon>Pseudomonadati</taxon>
        <taxon>Pseudomonadota</taxon>
        <taxon>Betaproteobacteria</taxon>
        <taxon>Burkholderiales</taxon>
        <taxon>Comamonadaceae</taxon>
        <taxon>Variovorax</taxon>
    </lineage>
</organism>
<sequence length="137" mass="15159">MKLDEIDKISASAQGDPSAALLEVLDPEQQQLSRQLPGRALRPEPHRLHCPANVIENVPAAVRDRMEDNELAGYTLEEKFQIARNYLIRRQRAPAAWKEAQCELDDQALQAIVSGYTREAGDASSSGKSAASCDMRQ</sequence>
<dbReference type="InterPro" id="IPR027065">
    <property type="entry name" value="Lon_Prtase"/>
</dbReference>
<evidence type="ECO:0000256" key="1">
    <source>
        <dbReference type="SAM" id="MobiDB-lite"/>
    </source>
</evidence>
<keyword evidence="3" id="KW-1185">Reference proteome</keyword>
<dbReference type="InterPro" id="IPR027417">
    <property type="entry name" value="P-loop_NTPase"/>
</dbReference>
<comment type="caution">
    <text evidence="2">The sequence shown here is derived from an EMBL/GenBank/DDBJ whole genome shotgun (WGS) entry which is preliminary data.</text>
</comment>
<dbReference type="EMBL" id="JBBKZV010000039">
    <property type="protein sequence ID" value="MEJ8826725.1"/>
    <property type="molecule type" value="Genomic_DNA"/>
</dbReference>